<dbReference type="Gramene" id="EFJ12407">
    <property type="protein sequence ID" value="EFJ12407"/>
    <property type="gene ID" value="SELMODRAFT_446618"/>
</dbReference>
<dbReference type="InterPro" id="IPR032675">
    <property type="entry name" value="LRR_dom_sf"/>
</dbReference>
<evidence type="ECO:0000259" key="5">
    <source>
        <dbReference type="Pfam" id="PF08263"/>
    </source>
</evidence>
<dbReference type="OMA" id="LALELWI"/>
<dbReference type="EMBL" id="GL377639">
    <property type="protein sequence ID" value="EFJ12407.1"/>
    <property type="molecule type" value="Genomic_DNA"/>
</dbReference>
<keyword evidence="2 4" id="KW-0732">Signal</keyword>
<dbReference type="Pfam" id="PF08263">
    <property type="entry name" value="LRRNT_2"/>
    <property type="match status" value="1"/>
</dbReference>
<protein>
    <submittedName>
        <fullName evidence="7">Uncharacterized protein</fullName>
    </submittedName>
</protein>
<dbReference type="AlphaFoldDB" id="D8ST15"/>
<dbReference type="eggNOG" id="KOG0619">
    <property type="taxonomic scope" value="Eukaryota"/>
</dbReference>
<accession>D8ST15</accession>
<dbReference type="GO" id="GO:0005886">
    <property type="term" value="C:plasma membrane"/>
    <property type="evidence" value="ECO:0000318"/>
    <property type="project" value="GO_Central"/>
</dbReference>
<feature type="signal peptide" evidence="4">
    <location>
        <begin position="1"/>
        <end position="26"/>
    </location>
</feature>
<feature type="domain" description="Disease resistance R13L4/SHOC-2-like LRR" evidence="6">
    <location>
        <begin position="67"/>
        <end position="169"/>
    </location>
</feature>
<dbReference type="Proteomes" id="UP000001514">
    <property type="component" value="Unassembled WGS sequence"/>
</dbReference>
<evidence type="ECO:0000313" key="7">
    <source>
        <dbReference type="EMBL" id="EFJ12407.1"/>
    </source>
</evidence>
<dbReference type="GO" id="GO:0007165">
    <property type="term" value="P:signal transduction"/>
    <property type="evidence" value="ECO:0000318"/>
    <property type="project" value="GO_Central"/>
</dbReference>
<dbReference type="Gene3D" id="3.80.10.10">
    <property type="entry name" value="Ribonuclease Inhibitor"/>
    <property type="match status" value="1"/>
</dbReference>
<evidence type="ECO:0000259" key="6">
    <source>
        <dbReference type="Pfam" id="PF23598"/>
    </source>
</evidence>
<dbReference type="InterPro" id="IPR013210">
    <property type="entry name" value="LRR_N_plant-typ"/>
</dbReference>
<feature type="domain" description="Leucine-rich repeat-containing N-terminal plant-type" evidence="5">
    <location>
        <begin position="25"/>
        <end position="62"/>
    </location>
</feature>
<dbReference type="InterPro" id="IPR055414">
    <property type="entry name" value="LRR_R13L4/SHOC2-like"/>
</dbReference>
<keyword evidence="8" id="KW-1185">Reference proteome</keyword>
<dbReference type="KEGG" id="smo:SELMODRAFT_446618"/>
<dbReference type="STRING" id="88036.D8ST15"/>
<sequence length="222" mass="24204">MASAVGALAAVILALELWIAAGNVEGDILHSLRRSLVDPENVLQSWDPTLVDPCTWFHITCDNQNRVIRVDLGNAKLSGVLIPELGKLENLRHLELYKNNIAGHIPQELGNLKKLVSLDLYMNNLTGPIPRSLGKLKSLAFLRLNKNRLSGQIPRELSSISSLKIVDLSDNDLCGTIPTSGSFAQFSPKSFDNNPRLNGPELQGFVPYDEAAAAVTSDEHSC</sequence>
<keyword evidence="1" id="KW-0433">Leucine-rich repeat</keyword>
<evidence type="ECO:0000256" key="3">
    <source>
        <dbReference type="ARBA" id="ARBA00022737"/>
    </source>
</evidence>
<dbReference type="Pfam" id="PF23598">
    <property type="entry name" value="LRR_14"/>
    <property type="match status" value="1"/>
</dbReference>
<evidence type="ECO:0000313" key="8">
    <source>
        <dbReference type="Proteomes" id="UP000001514"/>
    </source>
</evidence>
<dbReference type="FunFam" id="3.80.10.10:FF:000024">
    <property type="entry name" value="Somatic embryogenesis receptor kinase 1"/>
    <property type="match status" value="1"/>
</dbReference>
<evidence type="ECO:0000256" key="1">
    <source>
        <dbReference type="ARBA" id="ARBA00022614"/>
    </source>
</evidence>
<name>D8ST15_SELML</name>
<dbReference type="InParanoid" id="D8ST15"/>
<dbReference type="HOGENOM" id="CLU_000288_18_9_1"/>
<dbReference type="PANTHER" id="PTHR47988">
    <property type="entry name" value="SOMATIC EMBRYOGENESIS RECEPTOR KINASE 1"/>
    <property type="match status" value="1"/>
</dbReference>
<dbReference type="OrthoDB" id="1394818at2759"/>
<proteinExistence type="predicted"/>
<evidence type="ECO:0000256" key="4">
    <source>
        <dbReference type="SAM" id="SignalP"/>
    </source>
</evidence>
<gene>
    <name evidence="7" type="ORF">SELMODRAFT_446618</name>
</gene>
<dbReference type="GO" id="GO:0004675">
    <property type="term" value="F:transmembrane receptor protein serine/threonine kinase activity"/>
    <property type="evidence" value="ECO:0000318"/>
    <property type="project" value="GO_Central"/>
</dbReference>
<feature type="chain" id="PRO_5003123014" evidence="4">
    <location>
        <begin position="27"/>
        <end position="222"/>
    </location>
</feature>
<reference evidence="7 8" key="1">
    <citation type="journal article" date="2011" name="Science">
        <title>The Selaginella genome identifies genetic changes associated with the evolution of vascular plants.</title>
        <authorList>
            <person name="Banks J.A."/>
            <person name="Nishiyama T."/>
            <person name="Hasebe M."/>
            <person name="Bowman J.L."/>
            <person name="Gribskov M."/>
            <person name="dePamphilis C."/>
            <person name="Albert V.A."/>
            <person name="Aono N."/>
            <person name="Aoyama T."/>
            <person name="Ambrose B.A."/>
            <person name="Ashton N.W."/>
            <person name="Axtell M.J."/>
            <person name="Barker E."/>
            <person name="Barker M.S."/>
            <person name="Bennetzen J.L."/>
            <person name="Bonawitz N.D."/>
            <person name="Chapple C."/>
            <person name="Cheng C."/>
            <person name="Correa L.G."/>
            <person name="Dacre M."/>
            <person name="DeBarry J."/>
            <person name="Dreyer I."/>
            <person name="Elias M."/>
            <person name="Engstrom E.M."/>
            <person name="Estelle M."/>
            <person name="Feng L."/>
            <person name="Finet C."/>
            <person name="Floyd S.K."/>
            <person name="Frommer W.B."/>
            <person name="Fujita T."/>
            <person name="Gramzow L."/>
            <person name="Gutensohn M."/>
            <person name="Harholt J."/>
            <person name="Hattori M."/>
            <person name="Heyl A."/>
            <person name="Hirai T."/>
            <person name="Hiwatashi Y."/>
            <person name="Ishikawa M."/>
            <person name="Iwata M."/>
            <person name="Karol K.G."/>
            <person name="Koehler B."/>
            <person name="Kolukisaoglu U."/>
            <person name="Kubo M."/>
            <person name="Kurata T."/>
            <person name="Lalonde S."/>
            <person name="Li K."/>
            <person name="Li Y."/>
            <person name="Litt A."/>
            <person name="Lyons E."/>
            <person name="Manning G."/>
            <person name="Maruyama T."/>
            <person name="Michael T.P."/>
            <person name="Mikami K."/>
            <person name="Miyazaki S."/>
            <person name="Morinaga S."/>
            <person name="Murata T."/>
            <person name="Mueller-Roeber B."/>
            <person name="Nelson D.R."/>
            <person name="Obara M."/>
            <person name="Oguri Y."/>
            <person name="Olmstead R.G."/>
            <person name="Onodera N."/>
            <person name="Petersen B.L."/>
            <person name="Pils B."/>
            <person name="Prigge M."/>
            <person name="Rensing S.A."/>
            <person name="Riano-Pachon D.M."/>
            <person name="Roberts A.W."/>
            <person name="Sato Y."/>
            <person name="Scheller H.V."/>
            <person name="Schulz B."/>
            <person name="Schulz C."/>
            <person name="Shakirov E.V."/>
            <person name="Shibagaki N."/>
            <person name="Shinohara N."/>
            <person name="Shippen D.E."/>
            <person name="Soerensen I."/>
            <person name="Sotooka R."/>
            <person name="Sugimoto N."/>
            <person name="Sugita M."/>
            <person name="Sumikawa N."/>
            <person name="Tanurdzic M."/>
            <person name="Theissen G."/>
            <person name="Ulvskov P."/>
            <person name="Wakazuki S."/>
            <person name="Weng J.K."/>
            <person name="Willats W.W."/>
            <person name="Wipf D."/>
            <person name="Wolf P.G."/>
            <person name="Yang L."/>
            <person name="Zimmer A.D."/>
            <person name="Zhu Q."/>
            <person name="Mitros T."/>
            <person name="Hellsten U."/>
            <person name="Loque D."/>
            <person name="Otillar R."/>
            <person name="Salamov A."/>
            <person name="Schmutz J."/>
            <person name="Shapiro H."/>
            <person name="Lindquist E."/>
            <person name="Lucas S."/>
            <person name="Rokhsar D."/>
            <person name="Grigoriev I.V."/>
        </authorList>
    </citation>
    <scope>NUCLEOTIDE SEQUENCE [LARGE SCALE GENOMIC DNA]</scope>
</reference>
<organism evidence="8">
    <name type="scientific">Selaginella moellendorffii</name>
    <name type="common">Spikemoss</name>
    <dbReference type="NCBI Taxonomy" id="88036"/>
    <lineage>
        <taxon>Eukaryota</taxon>
        <taxon>Viridiplantae</taxon>
        <taxon>Streptophyta</taxon>
        <taxon>Embryophyta</taxon>
        <taxon>Tracheophyta</taxon>
        <taxon>Lycopodiopsida</taxon>
        <taxon>Selaginellales</taxon>
        <taxon>Selaginellaceae</taxon>
        <taxon>Selaginella</taxon>
    </lineage>
</organism>
<evidence type="ECO:0000256" key="2">
    <source>
        <dbReference type="ARBA" id="ARBA00022729"/>
    </source>
</evidence>
<keyword evidence="3" id="KW-0677">Repeat</keyword>
<dbReference type="SUPFAM" id="SSF52058">
    <property type="entry name" value="L domain-like"/>
    <property type="match status" value="1"/>
</dbReference>